<keyword evidence="1" id="KW-0677">Repeat</keyword>
<feature type="region of interest" description="Disordered" evidence="4">
    <location>
        <begin position="373"/>
        <end position="415"/>
    </location>
</feature>
<sequence>CAEEVDLNVVFQAAATGDVNSLTATIREDPSILECCDSEGSTLLMHAVSGRQVDTVKLLLKMGASINTQDACGRTSLSLATYLGWLEGCVCLLRNGAKQNIPDKNGRLPLHAATAEVDLRLMAVLLQQSTLCEINHQDNEGMTALHWASFHNRPEHVQALLQKGADPTLVDKDFKTALHWAVQSGSRFMCSLILDHHLGSTVINYDDENGKTCVHIAAAAGFSDIIYELARVPETNLQALDVDERTPLHWAAAAGKEECVQALLQLGVEAGPRDINENTPLTYAMYCGHTACIKLLSANSRPESTRQLLSQSTDAAIRKEGKFRVLNHIFSCKKKKELHAARQRDLSRERRLQEETSEVDDIITMFDCIVEPPVKEDSRKQPDEPDRFEEPTPRDHKSLPPIRTQSLPPITLGNSLLTNLHNASHRTVSGQISHLAHRSQKSKSEHDLFDSKTKTQKATGPSWKSESSQLRNHKALLSSPSDRMLLHETPSPIDVLCSNHAPYIQRNDQVANTHLGPLRMRDSALTRNSLAPIRDHCTHRYPPLKPKNLKCIAHQDGTSISNKLNCSWDPGTRDPILNTSYTLHASSTLHFNATSYKYLTSNQTVTLNIFPNHMMLTVWVVAQNKLGSVTSDKLFEDAEYFVKPNPPANVRIIPDSGFYKSLIVNWTHPIHETAFKVKYHIRYCKAGSSVWQEIPQNLTEAYIESFRLQFLQPYTDYVVQVRCTHHKGLGYWSDWSPNSTARTPEAPPSGKPALWRVYEEDTVVKLIWKDPVEPNGKILGYDLKIDEDGRSERHFITSKEYRLTLKGENTVVEITANNLVGVSLPTALSIPRLGTRLPRVEQVNYSTSDELLWVTWLPVAPPPRRQRGPPEYVIELVSVSNKEIAWQRVPSSVSTVSFKDLEPFKRYNISVYPIYRFINFSLPGTPGSVQAYLQEQAPLRGPVVNVTATGRNIAQLKWDEIPIDDQRGFITNYTIIYKTGNKEQHIVVFPTANTYTWKLTGLDGNSHYVVSIMVSNQKGSVRGPSSNFYTKKYDDGEIDVIVVVVCLSFLFLVLFIMFIIIRKNELIKRRFWPQVPDPSHSTIANWSPDCPNK</sequence>
<evidence type="ECO:0000256" key="2">
    <source>
        <dbReference type="ARBA" id="ARBA00023043"/>
    </source>
</evidence>
<feature type="compositionally biased region" description="Polar residues" evidence="4">
    <location>
        <begin position="456"/>
        <end position="470"/>
    </location>
</feature>
<dbReference type="InterPro" id="IPR003961">
    <property type="entry name" value="FN3_dom"/>
</dbReference>
<reference evidence="7" key="1">
    <citation type="submission" date="2020-07" db="EMBL/GenBank/DDBJ databases">
        <title>Clarias magur genome sequencing, assembly and annotation.</title>
        <authorList>
            <person name="Kushwaha B."/>
            <person name="Kumar R."/>
            <person name="Das P."/>
            <person name="Joshi C.G."/>
            <person name="Kumar D."/>
            <person name="Nagpure N.S."/>
            <person name="Pandey M."/>
            <person name="Agarwal S."/>
            <person name="Srivastava S."/>
            <person name="Singh M."/>
            <person name="Sahoo L."/>
            <person name="Jayasankar P."/>
            <person name="Meher P.K."/>
            <person name="Koringa P.G."/>
            <person name="Iquebal M.A."/>
            <person name="Das S.P."/>
            <person name="Bit A."/>
            <person name="Patnaik S."/>
            <person name="Patel N."/>
            <person name="Shah T.M."/>
            <person name="Hinsu A."/>
            <person name="Jena J.K."/>
        </authorList>
    </citation>
    <scope>NUCLEOTIDE SEQUENCE</scope>
    <source>
        <strain evidence="7">CIFAMagur01</strain>
        <tissue evidence="7">Testis</tissue>
    </source>
</reference>
<keyword evidence="2 3" id="KW-0040">ANK repeat</keyword>
<evidence type="ECO:0000313" key="7">
    <source>
        <dbReference type="EMBL" id="KAF5901922.1"/>
    </source>
</evidence>
<evidence type="ECO:0000256" key="4">
    <source>
        <dbReference type="SAM" id="MobiDB-lite"/>
    </source>
</evidence>
<dbReference type="InterPro" id="IPR002110">
    <property type="entry name" value="Ankyrin_rpt"/>
</dbReference>
<dbReference type="Gene3D" id="2.60.40.10">
    <property type="entry name" value="Immunoglobulins"/>
    <property type="match status" value="5"/>
</dbReference>
<dbReference type="PANTHER" id="PTHR24198:SF188">
    <property type="entry name" value="ANKYRIN REPEAT DOMAIN 55"/>
    <property type="match status" value="1"/>
</dbReference>
<dbReference type="PROSITE" id="PS50853">
    <property type="entry name" value="FN3"/>
    <property type="match status" value="3"/>
</dbReference>
<evidence type="ECO:0000313" key="8">
    <source>
        <dbReference type="Proteomes" id="UP000727407"/>
    </source>
</evidence>
<feature type="repeat" description="ANK" evidence="3">
    <location>
        <begin position="39"/>
        <end position="71"/>
    </location>
</feature>
<evidence type="ECO:0000256" key="5">
    <source>
        <dbReference type="SAM" id="Phobius"/>
    </source>
</evidence>
<feature type="compositionally biased region" description="Basic and acidic residues" evidence="4">
    <location>
        <begin position="442"/>
        <end position="453"/>
    </location>
</feature>
<dbReference type="Gene3D" id="1.25.40.20">
    <property type="entry name" value="Ankyrin repeat-containing domain"/>
    <property type="match status" value="2"/>
</dbReference>
<evidence type="ECO:0000256" key="3">
    <source>
        <dbReference type="PROSITE-ProRule" id="PRU00023"/>
    </source>
</evidence>
<proteinExistence type="predicted"/>
<feature type="domain" description="Fibronectin type-III" evidence="6">
    <location>
        <begin position="938"/>
        <end position="1033"/>
    </location>
</feature>
<feature type="compositionally biased region" description="Basic and acidic residues" evidence="4">
    <location>
        <begin position="373"/>
        <end position="398"/>
    </location>
</feature>
<keyword evidence="5" id="KW-1133">Transmembrane helix</keyword>
<dbReference type="SMART" id="SM00060">
    <property type="entry name" value="FN3"/>
    <property type="match status" value="4"/>
</dbReference>
<dbReference type="InterPro" id="IPR036770">
    <property type="entry name" value="Ankyrin_rpt-contain_sf"/>
</dbReference>
<dbReference type="CDD" id="cd00063">
    <property type="entry name" value="FN3"/>
    <property type="match status" value="3"/>
</dbReference>
<feature type="transmembrane region" description="Helical" evidence="5">
    <location>
        <begin position="1040"/>
        <end position="1061"/>
    </location>
</feature>
<dbReference type="Pfam" id="PF12796">
    <property type="entry name" value="Ank_2"/>
    <property type="match status" value="3"/>
</dbReference>
<dbReference type="SUPFAM" id="SSF49265">
    <property type="entry name" value="Fibronectin type III"/>
    <property type="match status" value="3"/>
</dbReference>
<dbReference type="InterPro" id="IPR036116">
    <property type="entry name" value="FN3_sf"/>
</dbReference>
<gene>
    <name evidence="7" type="primary">ankrd55</name>
    <name evidence="7" type="ORF">DAT39_008336</name>
</gene>
<feature type="repeat" description="ANK" evidence="3">
    <location>
        <begin position="243"/>
        <end position="275"/>
    </location>
</feature>
<evidence type="ECO:0000256" key="1">
    <source>
        <dbReference type="ARBA" id="ARBA00022737"/>
    </source>
</evidence>
<feature type="non-terminal residue" evidence="7">
    <location>
        <position position="1093"/>
    </location>
</feature>
<dbReference type="PANTHER" id="PTHR24198">
    <property type="entry name" value="ANKYRIN REPEAT AND PROTEIN KINASE DOMAIN-CONTAINING PROTEIN"/>
    <property type="match status" value="1"/>
</dbReference>
<comment type="caution">
    <text evidence="7">The sequence shown here is derived from an EMBL/GenBank/DDBJ whole genome shotgun (WGS) entry which is preliminary data.</text>
</comment>
<keyword evidence="5" id="KW-0812">Transmembrane</keyword>
<organism evidence="7 8">
    <name type="scientific">Clarias magur</name>
    <name type="common">Asian catfish</name>
    <name type="synonym">Macropteronotus magur</name>
    <dbReference type="NCBI Taxonomy" id="1594786"/>
    <lineage>
        <taxon>Eukaryota</taxon>
        <taxon>Metazoa</taxon>
        <taxon>Chordata</taxon>
        <taxon>Craniata</taxon>
        <taxon>Vertebrata</taxon>
        <taxon>Euteleostomi</taxon>
        <taxon>Actinopterygii</taxon>
        <taxon>Neopterygii</taxon>
        <taxon>Teleostei</taxon>
        <taxon>Ostariophysi</taxon>
        <taxon>Siluriformes</taxon>
        <taxon>Clariidae</taxon>
        <taxon>Clarias</taxon>
    </lineage>
</organism>
<dbReference type="Pfam" id="PF00041">
    <property type="entry name" value="fn3"/>
    <property type="match status" value="1"/>
</dbReference>
<dbReference type="InterPro" id="IPR013783">
    <property type="entry name" value="Ig-like_fold"/>
</dbReference>
<dbReference type="PROSITE" id="PS50297">
    <property type="entry name" value="ANK_REP_REGION"/>
    <property type="match status" value="3"/>
</dbReference>
<keyword evidence="5" id="KW-0472">Membrane</keyword>
<dbReference type="Proteomes" id="UP000727407">
    <property type="component" value="Unassembled WGS sequence"/>
</dbReference>
<feature type="compositionally biased region" description="Polar residues" evidence="4">
    <location>
        <begin position="403"/>
        <end position="415"/>
    </location>
</feature>
<feature type="domain" description="Fibronectin type-III" evidence="6">
    <location>
        <begin position="646"/>
        <end position="746"/>
    </location>
</feature>
<evidence type="ECO:0000259" key="6">
    <source>
        <dbReference type="PROSITE" id="PS50853"/>
    </source>
</evidence>
<dbReference type="PROSITE" id="PS50088">
    <property type="entry name" value="ANK_REPEAT"/>
    <property type="match status" value="3"/>
</dbReference>
<name>A0A8J4X2J3_CLAMG</name>
<dbReference type="OrthoDB" id="10258888at2759"/>
<dbReference type="GO" id="GO:0005737">
    <property type="term" value="C:cytoplasm"/>
    <property type="evidence" value="ECO:0007669"/>
    <property type="project" value="TreeGrafter"/>
</dbReference>
<feature type="region of interest" description="Disordered" evidence="4">
    <location>
        <begin position="428"/>
        <end position="472"/>
    </location>
</feature>
<dbReference type="SUPFAM" id="SSF48403">
    <property type="entry name" value="Ankyrin repeat"/>
    <property type="match status" value="1"/>
</dbReference>
<dbReference type="SMART" id="SM00248">
    <property type="entry name" value="ANK"/>
    <property type="match status" value="8"/>
</dbReference>
<dbReference type="AlphaFoldDB" id="A0A8J4X2J3"/>
<dbReference type="Pfam" id="PF00023">
    <property type="entry name" value="Ank"/>
    <property type="match status" value="1"/>
</dbReference>
<feature type="domain" description="Fibronectin type-III" evidence="6">
    <location>
        <begin position="837"/>
        <end position="936"/>
    </location>
</feature>
<feature type="non-terminal residue" evidence="7">
    <location>
        <position position="1"/>
    </location>
</feature>
<dbReference type="EMBL" id="QNUK01000101">
    <property type="protein sequence ID" value="KAF5901922.1"/>
    <property type="molecule type" value="Genomic_DNA"/>
</dbReference>
<feature type="repeat" description="ANK" evidence="3">
    <location>
        <begin position="140"/>
        <end position="172"/>
    </location>
</feature>
<accession>A0A8J4X2J3</accession>
<protein>
    <submittedName>
        <fullName evidence="7">Ankyrin repeat domain-containing protein 55</fullName>
    </submittedName>
</protein>
<keyword evidence="8" id="KW-1185">Reference proteome</keyword>